<dbReference type="Pfam" id="PF01978">
    <property type="entry name" value="TrmB"/>
    <property type="match status" value="1"/>
</dbReference>
<name>Q8Q0J0_METMA</name>
<dbReference type="InterPro" id="IPR051797">
    <property type="entry name" value="TrmB-like"/>
</dbReference>
<dbReference type="PANTHER" id="PTHR34293">
    <property type="entry name" value="HTH-TYPE TRANSCRIPTIONAL REGULATOR TRMBL2"/>
    <property type="match status" value="1"/>
</dbReference>
<reference evidence="2 3" key="1">
    <citation type="journal article" date="2002" name="J. Mol. Microbiol. Biotechnol.">
        <title>The genome of Methanosarcina mazei: evidence for lateral gene transfer between Bacteria and Archaea.</title>
        <authorList>
            <person name="Deppenmeier U."/>
            <person name="Johann A."/>
            <person name="Hartsch T."/>
            <person name="Merkl R."/>
            <person name="Schmitz R.A."/>
            <person name="Martinez-Arias R."/>
            <person name="Henne A."/>
            <person name="Wiezer A."/>
            <person name="Baumer S."/>
            <person name="Jacobi C."/>
            <person name="Bruggemann H."/>
            <person name="Lienard T."/>
            <person name="Christmann A."/>
            <person name="Bomeke M."/>
            <person name="Steckel S."/>
            <person name="Bhattacharyya A."/>
            <person name="Lykidis A."/>
            <person name="Overbeek R."/>
            <person name="Klenk H.P."/>
            <person name="Gunsalus R.P."/>
            <person name="Fritz H.J."/>
            <person name="Gottschalk G."/>
        </authorList>
    </citation>
    <scope>NUCLEOTIDE SEQUENCE [LARGE SCALE GENOMIC DNA]</scope>
    <source>
        <strain evidence="3">ATCC BAA-159 / DSM 3647 / Goe1 / Go1 / JCM 11833 / OCM 88</strain>
    </source>
</reference>
<evidence type="ECO:0000313" key="2">
    <source>
        <dbReference type="EMBL" id="AAM29842.1"/>
    </source>
</evidence>
<dbReference type="SMR" id="Q8Q0J0"/>
<evidence type="ECO:0000259" key="1">
    <source>
        <dbReference type="Pfam" id="PF01978"/>
    </source>
</evidence>
<dbReference type="InterPro" id="IPR002831">
    <property type="entry name" value="Tscrpt_reg_TrmB_N"/>
</dbReference>
<dbReference type="PATRIC" id="fig|192952.21.peg.169"/>
<dbReference type="GeneID" id="1478488"/>
<protein>
    <submittedName>
        <fullName evidence="2">Transcriptional regulator</fullName>
    </submittedName>
</protein>
<dbReference type="Gene3D" id="3.30.870.10">
    <property type="entry name" value="Endonuclease Chain A"/>
    <property type="match status" value="1"/>
</dbReference>
<dbReference type="InterPro" id="IPR036388">
    <property type="entry name" value="WH-like_DNA-bd_sf"/>
</dbReference>
<dbReference type="SUPFAM" id="SSF46785">
    <property type="entry name" value="Winged helix' DNA-binding domain"/>
    <property type="match status" value="1"/>
</dbReference>
<dbReference type="eggNOG" id="arCOG02037">
    <property type="taxonomic scope" value="Archaea"/>
</dbReference>
<evidence type="ECO:0000313" key="3">
    <source>
        <dbReference type="Proteomes" id="UP000000595"/>
    </source>
</evidence>
<dbReference type="SUPFAM" id="SSF56024">
    <property type="entry name" value="Phospholipase D/nuclease"/>
    <property type="match status" value="1"/>
</dbReference>
<dbReference type="KEGG" id="mma:MM_0146"/>
<organism evidence="2 3">
    <name type="scientific">Methanosarcina mazei (strain ATCC BAA-159 / DSM 3647 / Goe1 / Go1 / JCM 11833 / OCM 88)</name>
    <name type="common">Methanosarcina frisia</name>
    <dbReference type="NCBI Taxonomy" id="192952"/>
    <lineage>
        <taxon>Archaea</taxon>
        <taxon>Methanobacteriati</taxon>
        <taxon>Methanobacteriota</taxon>
        <taxon>Stenosarchaea group</taxon>
        <taxon>Methanomicrobia</taxon>
        <taxon>Methanosarcinales</taxon>
        <taxon>Methanosarcinaceae</taxon>
        <taxon>Methanosarcina</taxon>
    </lineage>
</organism>
<proteinExistence type="predicted"/>
<dbReference type="AlphaFoldDB" id="Q8Q0J0"/>
<dbReference type="EMBL" id="AE008384">
    <property type="protein sequence ID" value="AAM29842.1"/>
    <property type="molecule type" value="Genomic_DNA"/>
</dbReference>
<accession>Q8Q0J0</accession>
<dbReference type="InterPro" id="IPR036390">
    <property type="entry name" value="WH_DNA-bd_sf"/>
</dbReference>
<dbReference type="PANTHER" id="PTHR34293:SF1">
    <property type="entry name" value="HTH-TYPE TRANSCRIPTIONAL REGULATOR TRMBL2"/>
    <property type="match status" value="1"/>
</dbReference>
<gene>
    <name evidence="2" type="ordered locus">MM_0146</name>
</gene>
<dbReference type="Gene3D" id="1.10.10.10">
    <property type="entry name" value="Winged helix-like DNA-binding domain superfamily/Winged helix DNA-binding domain"/>
    <property type="match status" value="1"/>
</dbReference>
<dbReference type="Proteomes" id="UP000000595">
    <property type="component" value="Chromosome"/>
</dbReference>
<feature type="domain" description="Transcription regulator TrmB N-terminal" evidence="1">
    <location>
        <begin position="11"/>
        <end position="77"/>
    </location>
</feature>
<sequence>MLLDEKALVTLQKLGLTYYGARVYITLVSLGSSDATELSIESEVPRTKIYNVLKRLEAEKWIAVEHTRPIIYTAKYPKDILKEKRVAFNSEINEVSNQLSEVYDKVIDNEVPKVWLLRGMNNITAKTINMIKRAKRDITLLGALYSENEIEQLKEELSYATKKGLHVRVISRQSIKLNNGELDIIKNLSSVIPQIKIGGPEFSKFVIIDDKELLILFSKVEDNILDIDSTIAIWIPNVSIASYQASIFNGIWNGYCQVDRC</sequence>
<dbReference type="CDD" id="cd09124">
    <property type="entry name" value="PLDc_like_TrmB_middle"/>
    <property type="match status" value="1"/>
</dbReference>
<dbReference type="RefSeq" id="WP_011032100.1">
    <property type="nucleotide sequence ID" value="NC_003901.1"/>
</dbReference>
<dbReference type="HOGENOM" id="CLU_072493_0_1_2"/>